<dbReference type="InterPro" id="IPR029043">
    <property type="entry name" value="GcvT/YgfZ_C"/>
</dbReference>
<organism evidence="11 12">
    <name type="scientific">Propionispira arboris</name>
    <dbReference type="NCBI Taxonomy" id="84035"/>
    <lineage>
        <taxon>Bacteria</taxon>
        <taxon>Bacillati</taxon>
        <taxon>Bacillota</taxon>
        <taxon>Negativicutes</taxon>
        <taxon>Selenomonadales</taxon>
        <taxon>Selenomonadaceae</taxon>
        <taxon>Propionispira</taxon>
    </lineage>
</organism>
<keyword evidence="12" id="KW-1185">Reference proteome</keyword>
<evidence type="ECO:0000256" key="5">
    <source>
        <dbReference type="ARBA" id="ARBA00031395"/>
    </source>
</evidence>
<evidence type="ECO:0000256" key="3">
    <source>
        <dbReference type="ARBA" id="ARBA00022576"/>
    </source>
</evidence>
<feature type="domain" description="GCVT N-terminal" evidence="9">
    <location>
        <begin position="9"/>
        <end position="266"/>
    </location>
</feature>
<keyword evidence="11" id="KW-0489">Methyltransferase</keyword>
<dbReference type="GO" id="GO:0005960">
    <property type="term" value="C:glycine cleavage complex"/>
    <property type="evidence" value="ECO:0007669"/>
    <property type="project" value="InterPro"/>
</dbReference>
<dbReference type="InterPro" id="IPR013977">
    <property type="entry name" value="GcvT_C"/>
</dbReference>
<evidence type="ECO:0000313" key="12">
    <source>
        <dbReference type="Proteomes" id="UP000199662"/>
    </source>
</evidence>
<feature type="binding site" evidence="8">
    <location>
        <position position="199"/>
    </location>
    <ligand>
        <name>substrate</name>
    </ligand>
</feature>
<dbReference type="Gene3D" id="4.10.1250.10">
    <property type="entry name" value="Aminomethyltransferase fragment"/>
    <property type="match status" value="1"/>
</dbReference>
<dbReference type="NCBIfam" id="TIGR00528">
    <property type="entry name" value="gcvT"/>
    <property type="match status" value="1"/>
</dbReference>
<dbReference type="Gene3D" id="3.30.1360.120">
    <property type="entry name" value="Probable tRNA modification gtpase trme, domain 1"/>
    <property type="match status" value="1"/>
</dbReference>
<keyword evidence="4 7" id="KW-0808">Transferase</keyword>
<dbReference type="AlphaFoldDB" id="A0A1H6XR32"/>
<dbReference type="InterPro" id="IPR027266">
    <property type="entry name" value="TrmE/GcvT-like"/>
</dbReference>
<reference evidence="12" key="1">
    <citation type="submission" date="2016-10" db="EMBL/GenBank/DDBJ databases">
        <authorList>
            <person name="Varghese N."/>
            <person name="Submissions S."/>
        </authorList>
    </citation>
    <scope>NUCLEOTIDE SEQUENCE [LARGE SCALE GENOMIC DNA]</scope>
    <source>
        <strain evidence="12">DSM 2179</strain>
    </source>
</reference>
<dbReference type="GO" id="GO:0008483">
    <property type="term" value="F:transaminase activity"/>
    <property type="evidence" value="ECO:0007669"/>
    <property type="project" value="UniProtKB-KW"/>
</dbReference>
<dbReference type="Pfam" id="PF01571">
    <property type="entry name" value="GCV_T"/>
    <property type="match status" value="1"/>
</dbReference>
<protein>
    <recommendedName>
        <fullName evidence="2 7">Aminomethyltransferase</fullName>
        <ecNumber evidence="2 7">2.1.2.10</ecNumber>
    </recommendedName>
    <alternativeName>
        <fullName evidence="5 7">Glycine cleavage system T protein</fullName>
    </alternativeName>
</protein>
<dbReference type="FunFam" id="3.30.70.1400:FF:000001">
    <property type="entry name" value="Aminomethyltransferase"/>
    <property type="match status" value="1"/>
</dbReference>
<dbReference type="HAMAP" id="MF_00259">
    <property type="entry name" value="GcvT"/>
    <property type="match status" value="1"/>
</dbReference>
<sequence>MTEAKKTPLYETHLEHGGKIVEFGGWLLPVQYSGILEEHRAVREKAGLFDVSHMGEVLVKGDDALAFLQNLVTNDVSRLTQNKIQYTPMCYKDGGIVDDLLIYKQGEEDYLLVINAANIEKDWQWMQENKGNFQVELTNVSAKTAQLALQGPLAQSILSHLTDTKLEELAYYWFLPNVIVAGKETLISRTGYTGEDGFEIYCQAEDAAELWAAIMAAGKPYGLLPVGLGCRDTLRFEACLPLYGHELSKDISPLEAGIGMFVKLDKGEFNGQAALAQQKKNGVKRKSVGFVITGRGIARAEYPVMAEGRRIGTVTTGTYAPTLEKNIGLALVETEFAKVGQEFAIEIRGKNVAAQVIPKPFYKREGQKV</sequence>
<dbReference type="Gene3D" id="2.40.30.110">
    <property type="entry name" value="Aminomethyltransferase beta-barrel domains"/>
    <property type="match status" value="1"/>
</dbReference>
<gene>
    <name evidence="7" type="primary">gcvT</name>
    <name evidence="11" type="ORF">SAMN05660742_105199</name>
</gene>
<evidence type="ECO:0000256" key="4">
    <source>
        <dbReference type="ARBA" id="ARBA00022679"/>
    </source>
</evidence>
<evidence type="ECO:0000256" key="2">
    <source>
        <dbReference type="ARBA" id="ARBA00012616"/>
    </source>
</evidence>
<dbReference type="EC" id="2.1.2.10" evidence="2 7"/>
<dbReference type="STRING" id="84035.SAMN05660742_105199"/>
<dbReference type="PANTHER" id="PTHR43757:SF2">
    <property type="entry name" value="AMINOMETHYLTRANSFERASE, MITOCHONDRIAL"/>
    <property type="match status" value="1"/>
</dbReference>
<comment type="similarity">
    <text evidence="1 7">Belongs to the GcvT family.</text>
</comment>
<proteinExistence type="inferred from homology"/>
<evidence type="ECO:0000256" key="1">
    <source>
        <dbReference type="ARBA" id="ARBA00008609"/>
    </source>
</evidence>
<dbReference type="GO" id="GO:0032259">
    <property type="term" value="P:methylation"/>
    <property type="evidence" value="ECO:0007669"/>
    <property type="project" value="UniProtKB-KW"/>
</dbReference>
<dbReference type="PANTHER" id="PTHR43757">
    <property type="entry name" value="AMINOMETHYLTRANSFERASE"/>
    <property type="match status" value="1"/>
</dbReference>
<dbReference type="FunFam" id="2.40.30.110:FF:000003">
    <property type="entry name" value="Aminomethyltransferase"/>
    <property type="match status" value="1"/>
</dbReference>
<dbReference type="InterPro" id="IPR022903">
    <property type="entry name" value="GcvT_bac"/>
</dbReference>
<dbReference type="SUPFAM" id="SSF101790">
    <property type="entry name" value="Aminomethyltransferase beta-barrel domain"/>
    <property type="match status" value="1"/>
</dbReference>
<evidence type="ECO:0000313" key="11">
    <source>
        <dbReference type="EMBL" id="SEJ30044.1"/>
    </source>
</evidence>
<dbReference type="PIRSF" id="PIRSF006487">
    <property type="entry name" value="GcvT"/>
    <property type="match status" value="1"/>
</dbReference>
<comment type="catalytic activity">
    <reaction evidence="6 7">
        <text>N(6)-[(R)-S(8)-aminomethyldihydrolipoyl]-L-lysyl-[protein] + (6S)-5,6,7,8-tetrahydrofolate = N(6)-[(R)-dihydrolipoyl]-L-lysyl-[protein] + (6R)-5,10-methylene-5,6,7,8-tetrahydrofolate + NH4(+)</text>
        <dbReference type="Rhea" id="RHEA:16945"/>
        <dbReference type="Rhea" id="RHEA-COMP:10475"/>
        <dbReference type="Rhea" id="RHEA-COMP:10492"/>
        <dbReference type="ChEBI" id="CHEBI:15636"/>
        <dbReference type="ChEBI" id="CHEBI:28938"/>
        <dbReference type="ChEBI" id="CHEBI:57453"/>
        <dbReference type="ChEBI" id="CHEBI:83100"/>
        <dbReference type="ChEBI" id="CHEBI:83143"/>
        <dbReference type="EC" id="2.1.2.10"/>
    </reaction>
</comment>
<dbReference type="RefSeq" id="WP_091830434.1">
    <property type="nucleotide sequence ID" value="NZ_FNZK01000005.1"/>
</dbReference>
<dbReference type="GO" id="GO:0019464">
    <property type="term" value="P:glycine decarboxylation via glycine cleavage system"/>
    <property type="evidence" value="ECO:0007669"/>
    <property type="project" value="UniProtKB-UniRule"/>
</dbReference>
<dbReference type="Gene3D" id="3.30.70.1400">
    <property type="entry name" value="Aminomethyltransferase beta-barrel domains"/>
    <property type="match status" value="1"/>
</dbReference>
<dbReference type="InterPro" id="IPR028896">
    <property type="entry name" value="GcvT/YgfZ/DmdA"/>
</dbReference>
<evidence type="ECO:0000256" key="7">
    <source>
        <dbReference type="HAMAP-Rule" id="MF_00259"/>
    </source>
</evidence>
<evidence type="ECO:0000256" key="6">
    <source>
        <dbReference type="ARBA" id="ARBA00047665"/>
    </source>
</evidence>
<comment type="subunit">
    <text evidence="7">The glycine cleavage system is composed of four proteins: P, T, L and H.</text>
</comment>
<dbReference type="EMBL" id="FNZK01000005">
    <property type="protein sequence ID" value="SEJ30044.1"/>
    <property type="molecule type" value="Genomic_DNA"/>
</dbReference>
<dbReference type="SUPFAM" id="SSF103025">
    <property type="entry name" value="Folate-binding domain"/>
    <property type="match status" value="1"/>
</dbReference>
<dbReference type="NCBIfam" id="NF001567">
    <property type="entry name" value="PRK00389.1"/>
    <property type="match status" value="1"/>
</dbReference>
<evidence type="ECO:0000256" key="8">
    <source>
        <dbReference type="PIRSR" id="PIRSR006487-1"/>
    </source>
</evidence>
<name>A0A1H6XR32_9FIRM</name>
<dbReference type="GO" id="GO:0008168">
    <property type="term" value="F:methyltransferase activity"/>
    <property type="evidence" value="ECO:0007669"/>
    <property type="project" value="UniProtKB-KW"/>
</dbReference>
<comment type="function">
    <text evidence="7">The glycine cleavage system catalyzes the degradation of glycine.</text>
</comment>
<dbReference type="InterPro" id="IPR006223">
    <property type="entry name" value="GcvT"/>
</dbReference>
<evidence type="ECO:0000259" key="10">
    <source>
        <dbReference type="Pfam" id="PF08669"/>
    </source>
</evidence>
<accession>A0A1H6XR32</accession>
<dbReference type="InterPro" id="IPR006222">
    <property type="entry name" value="GCVT_N"/>
</dbReference>
<dbReference type="Pfam" id="PF08669">
    <property type="entry name" value="GCV_T_C"/>
    <property type="match status" value="1"/>
</dbReference>
<dbReference type="Proteomes" id="UP000199662">
    <property type="component" value="Unassembled WGS sequence"/>
</dbReference>
<dbReference type="GO" id="GO:0004047">
    <property type="term" value="F:aminomethyltransferase activity"/>
    <property type="evidence" value="ECO:0007669"/>
    <property type="project" value="UniProtKB-UniRule"/>
</dbReference>
<evidence type="ECO:0000259" key="9">
    <source>
        <dbReference type="Pfam" id="PF01571"/>
    </source>
</evidence>
<dbReference type="GO" id="GO:0005829">
    <property type="term" value="C:cytosol"/>
    <property type="evidence" value="ECO:0007669"/>
    <property type="project" value="TreeGrafter"/>
</dbReference>
<feature type="domain" description="Aminomethyltransferase C-terminal" evidence="10">
    <location>
        <begin position="285"/>
        <end position="363"/>
    </location>
</feature>
<keyword evidence="3 7" id="KW-0032">Aminotransferase</keyword>